<evidence type="ECO:0000313" key="2">
    <source>
        <dbReference type="Proteomes" id="UP001218218"/>
    </source>
</evidence>
<dbReference type="Proteomes" id="UP001218218">
    <property type="component" value="Unassembled WGS sequence"/>
</dbReference>
<organism evidence="1 2">
    <name type="scientific">Mycena albidolilacea</name>
    <dbReference type="NCBI Taxonomy" id="1033008"/>
    <lineage>
        <taxon>Eukaryota</taxon>
        <taxon>Fungi</taxon>
        <taxon>Dikarya</taxon>
        <taxon>Basidiomycota</taxon>
        <taxon>Agaricomycotina</taxon>
        <taxon>Agaricomycetes</taxon>
        <taxon>Agaricomycetidae</taxon>
        <taxon>Agaricales</taxon>
        <taxon>Marasmiineae</taxon>
        <taxon>Mycenaceae</taxon>
        <taxon>Mycena</taxon>
    </lineage>
</organism>
<proteinExistence type="predicted"/>
<sequence length="239" mass="27389">MGRLGYKLNLRGRRAVFYQVRMIIYFQKRQVGEQETARRFGTMCRKRWRTAGVILPARPAISTRKRRVSSHEINGGLEFICYGVQLIPQITRHSLWVEKGTRQSHAPCWTASDKLRINCEATIYPQLHSLPWPRVRIVHLTALVLELDDIAVLASKRKLSELRGYCRTESQIERLLSRMGGYIAENILVSAVKVGWWRRGYIAAKTFPGAERHHLNRVRSTVRSSAGEISAQADGHSLL</sequence>
<name>A0AAD7AID4_9AGAR</name>
<keyword evidence="2" id="KW-1185">Reference proteome</keyword>
<accession>A0AAD7AID4</accession>
<gene>
    <name evidence="1" type="ORF">DFH08DRAFT_801396</name>
</gene>
<evidence type="ECO:0000313" key="1">
    <source>
        <dbReference type="EMBL" id="KAJ7359614.1"/>
    </source>
</evidence>
<reference evidence="1" key="1">
    <citation type="submission" date="2023-03" db="EMBL/GenBank/DDBJ databases">
        <title>Massive genome expansion in bonnet fungi (Mycena s.s.) driven by repeated elements and novel gene families across ecological guilds.</title>
        <authorList>
            <consortium name="Lawrence Berkeley National Laboratory"/>
            <person name="Harder C.B."/>
            <person name="Miyauchi S."/>
            <person name="Viragh M."/>
            <person name="Kuo A."/>
            <person name="Thoen E."/>
            <person name="Andreopoulos B."/>
            <person name="Lu D."/>
            <person name="Skrede I."/>
            <person name="Drula E."/>
            <person name="Henrissat B."/>
            <person name="Morin E."/>
            <person name="Kohler A."/>
            <person name="Barry K."/>
            <person name="LaButti K."/>
            <person name="Morin E."/>
            <person name="Salamov A."/>
            <person name="Lipzen A."/>
            <person name="Mereny Z."/>
            <person name="Hegedus B."/>
            <person name="Baldrian P."/>
            <person name="Stursova M."/>
            <person name="Weitz H."/>
            <person name="Taylor A."/>
            <person name="Grigoriev I.V."/>
            <person name="Nagy L.G."/>
            <person name="Martin F."/>
            <person name="Kauserud H."/>
        </authorList>
    </citation>
    <scope>NUCLEOTIDE SEQUENCE</scope>
    <source>
        <strain evidence="1">CBHHK002</strain>
    </source>
</reference>
<comment type="caution">
    <text evidence="1">The sequence shown here is derived from an EMBL/GenBank/DDBJ whole genome shotgun (WGS) entry which is preliminary data.</text>
</comment>
<dbReference type="EMBL" id="JARIHO010000006">
    <property type="protein sequence ID" value="KAJ7359614.1"/>
    <property type="molecule type" value="Genomic_DNA"/>
</dbReference>
<protein>
    <submittedName>
        <fullName evidence="1">Uncharacterized protein</fullName>
    </submittedName>
</protein>
<dbReference type="AlphaFoldDB" id="A0AAD7AID4"/>